<dbReference type="GO" id="GO:0016020">
    <property type="term" value="C:membrane"/>
    <property type="evidence" value="ECO:0007669"/>
    <property type="project" value="InterPro"/>
</dbReference>
<dbReference type="GO" id="GO:0016887">
    <property type="term" value="F:ATP hydrolysis activity"/>
    <property type="evidence" value="ECO:0007669"/>
    <property type="project" value="InterPro"/>
</dbReference>
<evidence type="ECO:0000256" key="1">
    <source>
        <dbReference type="ARBA" id="ARBA00005417"/>
    </source>
</evidence>
<protein>
    <submittedName>
        <fullName evidence="6">ABC transporter ATP-binding protein</fullName>
    </submittedName>
</protein>
<dbReference type="SUPFAM" id="SSF52540">
    <property type="entry name" value="P-loop containing nucleoside triphosphate hydrolases"/>
    <property type="match status" value="1"/>
</dbReference>
<evidence type="ECO:0000259" key="5">
    <source>
        <dbReference type="PROSITE" id="PS50893"/>
    </source>
</evidence>
<keyword evidence="7" id="KW-1185">Reference proteome</keyword>
<proteinExistence type="inferred from homology"/>
<dbReference type="OrthoDB" id="9778870at2"/>
<dbReference type="RefSeq" id="WP_135622887.1">
    <property type="nucleotide sequence ID" value="NZ_RQGD01000020.1"/>
</dbReference>
<feature type="domain" description="ABC transporter" evidence="5">
    <location>
        <begin position="4"/>
        <end position="245"/>
    </location>
</feature>
<evidence type="ECO:0000313" key="7">
    <source>
        <dbReference type="Proteomes" id="UP000297693"/>
    </source>
</evidence>
<dbReference type="InterPro" id="IPR003593">
    <property type="entry name" value="AAA+_ATPase"/>
</dbReference>
<evidence type="ECO:0000256" key="4">
    <source>
        <dbReference type="ARBA" id="ARBA00022840"/>
    </source>
</evidence>
<dbReference type="PANTHER" id="PTHR46743:SF2">
    <property type="entry name" value="TEICHOIC ACIDS EXPORT ATP-BINDING PROTEIN TAGH"/>
    <property type="match status" value="1"/>
</dbReference>
<evidence type="ECO:0000256" key="3">
    <source>
        <dbReference type="ARBA" id="ARBA00022741"/>
    </source>
</evidence>
<dbReference type="AlphaFoldDB" id="A0A4R9K6Q3"/>
<sequence>MGNIEISNLTKEYLGFSSASKRILAGLTFGYLGIDTRYLALDGISFQAKPGEAVGIIGRNGAGKSTLLKILAGVSQAEAGRLSVNGSIRALLELGVGFNAELSGEENVYYNGLVWGYKPEEIKSLFFEIFEFAGLHEFRNVPLKNYSSGMAMRLGFSLATAIRPEILIVDEALAVGDASFQQKCLKRFEEFLNLGSIVLFVSHDLGLVTHFCKRVLLLDKGKLLFDGSPREGIENYMQLLASDESKVGSLEGNATLGSYLSQLQVRICKNQAVLPNICFVGDLVTLEIQFTAALPMESLTVGFHIDDEKGLRIFGTNTKLLGHASLELGLAETMKVAFTFPVNFREGKYSIGIALHKGESHLEGSYLWSESVYNFEVERVNLPKSVGTVYLPVSVESDKFG</sequence>
<dbReference type="InterPro" id="IPR015860">
    <property type="entry name" value="ABC_transpr_TagH-like"/>
</dbReference>
<dbReference type="Pfam" id="PF00005">
    <property type="entry name" value="ABC_tran"/>
    <property type="match status" value="1"/>
</dbReference>
<dbReference type="PROSITE" id="PS00211">
    <property type="entry name" value="ABC_TRANSPORTER_1"/>
    <property type="match status" value="1"/>
</dbReference>
<dbReference type="Gene3D" id="3.40.50.300">
    <property type="entry name" value="P-loop containing nucleotide triphosphate hydrolases"/>
    <property type="match status" value="1"/>
</dbReference>
<dbReference type="InterPro" id="IPR027417">
    <property type="entry name" value="P-loop_NTPase"/>
</dbReference>
<accession>A0A4R9K6Q3</accession>
<keyword evidence="3" id="KW-0547">Nucleotide-binding</keyword>
<dbReference type="CDD" id="cd03220">
    <property type="entry name" value="ABC_KpsT_Wzt"/>
    <property type="match status" value="1"/>
</dbReference>
<dbReference type="GO" id="GO:0005524">
    <property type="term" value="F:ATP binding"/>
    <property type="evidence" value="ECO:0007669"/>
    <property type="project" value="UniProtKB-KW"/>
</dbReference>
<dbReference type="Pfam" id="PF14524">
    <property type="entry name" value="Wzt_C"/>
    <property type="match status" value="1"/>
</dbReference>
<organism evidence="6 7">
    <name type="scientific">Leptospira ognonensis</name>
    <dbReference type="NCBI Taxonomy" id="2484945"/>
    <lineage>
        <taxon>Bacteria</taxon>
        <taxon>Pseudomonadati</taxon>
        <taxon>Spirochaetota</taxon>
        <taxon>Spirochaetia</taxon>
        <taxon>Leptospirales</taxon>
        <taxon>Leptospiraceae</taxon>
        <taxon>Leptospira</taxon>
    </lineage>
</organism>
<dbReference type="PANTHER" id="PTHR46743">
    <property type="entry name" value="TEICHOIC ACIDS EXPORT ATP-BINDING PROTEIN TAGH"/>
    <property type="match status" value="1"/>
</dbReference>
<dbReference type="GO" id="GO:0140359">
    <property type="term" value="F:ABC-type transporter activity"/>
    <property type="evidence" value="ECO:0007669"/>
    <property type="project" value="InterPro"/>
</dbReference>
<evidence type="ECO:0000256" key="2">
    <source>
        <dbReference type="ARBA" id="ARBA00022448"/>
    </source>
</evidence>
<evidence type="ECO:0000313" key="6">
    <source>
        <dbReference type="EMBL" id="TGL61246.1"/>
    </source>
</evidence>
<dbReference type="SMART" id="SM00382">
    <property type="entry name" value="AAA"/>
    <property type="match status" value="1"/>
</dbReference>
<dbReference type="InterPro" id="IPR050683">
    <property type="entry name" value="Bact_Polysacc_Export_ATP-bd"/>
</dbReference>
<comment type="similarity">
    <text evidence="1">Belongs to the ABC transporter superfamily.</text>
</comment>
<dbReference type="CDD" id="cd10147">
    <property type="entry name" value="Wzt_C-like"/>
    <property type="match status" value="1"/>
</dbReference>
<dbReference type="EMBL" id="RQGD01000020">
    <property type="protein sequence ID" value="TGL61246.1"/>
    <property type="molecule type" value="Genomic_DNA"/>
</dbReference>
<keyword evidence="4 6" id="KW-0067">ATP-binding</keyword>
<keyword evidence="2" id="KW-0813">Transport</keyword>
<dbReference type="Proteomes" id="UP000297693">
    <property type="component" value="Unassembled WGS sequence"/>
</dbReference>
<name>A0A4R9K6Q3_9LEPT</name>
<gene>
    <name evidence="6" type="ORF">EHQ58_05565</name>
</gene>
<reference evidence="6" key="1">
    <citation type="journal article" date="2019" name="PLoS Negl. Trop. Dis.">
        <title>Revisiting the worldwide diversity of Leptospira species in the environment.</title>
        <authorList>
            <person name="Vincent A.T."/>
            <person name="Schiettekatte O."/>
            <person name="Bourhy P."/>
            <person name="Veyrier F.J."/>
            <person name="Picardeau M."/>
        </authorList>
    </citation>
    <scope>NUCLEOTIDE SEQUENCE [LARGE SCALE GENOMIC DNA]</scope>
    <source>
        <strain evidence="6">201702476</strain>
    </source>
</reference>
<dbReference type="InterPro" id="IPR029439">
    <property type="entry name" value="Wzt_C"/>
</dbReference>
<dbReference type="Gene3D" id="2.70.50.60">
    <property type="entry name" value="abc- transporter (atp binding component) like domain"/>
    <property type="match status" value="1"/>
</dbReference>
<dbReference type="InterPro" id="IPR017871">
    <property type="entry name" value="ABC_transporter-like_CS"/>
</dbReference>
<comment type="caution">
    <text evidence="6">The sequence shown here is derived from an EMBL/GenBank/DDBJ whole genome shotgun (WGS) entry which is preliminary data.</text>
</comment>
<dbReference type="PROSITE" id="PS50893">
    <property type="entry name" value="ABC_TRANSPORTER_2"/>
    <property type="match status" value="1"/>
</dbReference>
<dbReference type="InterPro" id="IPR003439">
    <property type="entry name" value="ABC_transporter-like_ATP-bd"/>
</dbReference>